<feature type="compositionally biased region" description="Polar residues" evidence="1">
    <location>
        <begin position="372"/>
        <end position="384"/>
    </location>
</feature>
<protein>
    <recommendedName>
        <fullName evidence="4">DUF664 domain-containing protein</fullName>
    </recommendedName>
</protein>
<dbReference type="Proteomes" id="UP001501285">
    <property type="component" value="Unassembled WGS sequence"/>
</dbReference>
<dbReference type="Pfam" id="PF04978">
    <property type="entry name" value="MST"/>
    <property type="match status" value="1"/>
</dbReference>
<keyword evidence="3" id="KW-1185">Reference proteome</keyword>
<evidence type="ECO:0008006" key="4">
    <source>
        <dbReference type="Google" id="ProtNLM"/>
    </source>
</evidence>
<sequence length="398" mass="42641">MSVQAAPTRRAFWVDPESDPRNDLELPVGETALLRDYLERYRMTFEMKCEGLTPAQLAKQSVPPSTMSLLGLVRHLAKIEHHWFRRNLEGQENLPVLYWTQDERDLDFDGAAGTEECVADAWESWHADLCASASTAAPASRSAPALSPAQRRWPGWRMPCGGVRPAPPAGAAGLRCLMPHGPVQGRDRRAVQTLDLETLPREVRSAVEAMVAGHEVRLRSEGRELGVLAFRPAVLEGAVVFGPPAPGVESVPVETVPDGVTVVATATKLSEAARRRLSDELGPDYIVLDLLKAPTTADVVLTHPVSPQLLGSLRAGFPNARVIVTEIDDEELGVSQPGPVSRLLDAGAAAYLPPRPLREVASSVHAYLTGSGAPQLTAGSSATVPTAALPASADERAE</sequence>
<dbReference type="Gene3D" id="1.20.120.450">
    <property type="entry name" value="dinb family like domain"/>
    <property type="match status" value="1"/>
</dbReference>
<reference evidence="3" key="1">
    <citation type="journal article" date="2019" name="Int. J. Syst. Evol. Microbiol.">
        <title>The Global Catalogue of Microorganisms (GCM) 10K type strain sequencing project: providing services to taxonomists for standard genome sequencing and annotation.</title>
        <authorList>
            <consortium name="The Broad Institute Genomics Platform"/>
            <consortium name="The Broad Institute Genome Sequencing Center for Infectious Disease"/>
            <person name="Wu L."/>
            <person name="Ma J."/>
        </authorList>
    </citation>
    <scope>NUCLEOTIDE SEQUENCE [LARGE SCALE GENOMIC DNA]</scope>
    <source>
        <strain evidence="3">JCM 14283</strain>
    </source>
</reference>
<dbReference type="InterPro" id="IPR007061">
    <property type="entry name" value="MST-like"/>
</dbReference>
<organism evidence="2 3">
    <name type="scientific">Terrabacter terrae</name>
    <dbReference type="NCBI Taxonomy" id="318434"/>
    <lineage>
        <taxon>Bacteria</taxon>
        <taxon>Bacillati</taxon>
        <taxon>Actinomycetota</taxon>
        <taxon>Actinomycetes</taxon>
        <taxon>Micrococcales</taxon>
        <taxon>Intrasporangiaceae</taxon>
        <taxon>Terrabacter</taxon>
    </lineage>
</organism>
<accession>A0ABP5FAL6</accession>
<evidence type="ECO:0000313" key="2">
    <source>
        <dbReference type="EMBL" id="GAA2020306.1"/>
    </source>
</evidence>
<dbReference type="EMBL" id="BAAANB010000001">
    <property type="protein sequence ID" value="GAA2020306.1"/>
    <property type="molecule type" value="Genomic_DNA"/>
</dbReference>
<evidence type="ECO:0000313" key="3">
    <source>
        <dbReference type="Proteomes" id="UP001501285"/>
    </source>
</evidence>
<evidence type="ECO:0000256" key="1">
    <source>
        <dbReference type="SAM" id="MobiDB-lite"/>
    </source>
</evidence>
<dbReference type="InterPro" id="IPR034660">
    <property type="entry name" value="DinB/YfiT-like"/>
</dbReference>
<name>A0ABP5FAL6_9MICO</name>
<proteinExistence type="predicted"/>
<gene>
    <name evidence="2" type="ORF">GCM10009740_05860</name>
</gene>
<dbReference type="SUPFAM" id="SSF109854">
    <property type="entry name" value="DinB/YfiT-like putative metalloenzymes"/>
    <property type="match status" value="1"/>
</dbReference>
<dbReference type="RefSeq" id="WP_343987238.1">
    <property type="nucleotide sequence ID" value="NZ_BAAANB010000001.1"/>
</dbReference>
<feature type="region of interest" description="Disordered" evidence="1">
    <location>
        <begin position="372"/>
        <end position="398"/>
    </location>
</feature>
<comment type="caution">
    <text evidence="2">The sequence shown here is derived from an EMBL/GenBank/DDBJ whole genome shotgun (WGS) entry which is preliminary data.</text>
</comment>